<reference evidence="2" key="1">
    <citation type="submission" date="2020-05" db="UniProtKB">
        <authorList>
            <consortium name="EnsemblMetazoa"/>
        </authorList>
    </citation>
    <scope>IDENTIFICATION</scope>
    <source>
        <strain evidence="2">SANGQUA</strain>
    </source>
</reference>
<keyword evidence="3" id="KW-1185">Reference proteome</keyword>
<evidence type="ECO:0000256" key="1">
    <source>
        <dbReference type="SAM" id="Phobius"/>
    </source>
</evidence>
<dbReference type="EnsemblMetazoa" id="AQUA014976-RA">
    <property type="protein sequence ID" value="AQUA014976-PA"/>
    <property type="gene ID" value="AQUA014976"/>
</dbReference>
<keyword evidence="1" id="KW-0472">Membrane</keyword>
<name>A0A182XT25_ANOQN</name>
<evidence type="ECO:0000313" key="3">
    <source>
        <dbReference type="Proteomes" id="UP000076407"/>
    </source>
</evidence>
<keyword evidence="1" id="KW-0812">Transmembrane</keyword>
<sequence>MLLSSHARTNARAQYRKDRGFWIASSVCFFLSLSLSFGIKAADACSTNDNRGHGATSVFRNCCKISFYKTVYLYFRNRKPTVCRQPCVSCI</sequence>
<protein>
    <submittedName>
        <fullName evidence="2">Uncharacterized protein</fullName>
    </submittedName>
</protein>
<dbReference type="AlphaFoldDB" id="A0A182XT25"/>
<proteinExistence type="predicted"/>
<dbReference type="VEuPathDB" id="VectorBase:AQUA014976"/>
<feature type="transmembrane region" description="Helical" evidence="1">
    <location>
        <begin position="21"/>
        <end position="39"/>
    </location>
</feature>
<dbReference type="Proteomes" id="UP000076407">
    <property type="component" value="Unassembled WGS sequence"/>
</dbReference>
<organism evidence="2 3">
    <name type="scientific">Anopheles quadriannulatus</name>
    <name type="common">Mosquito</name>
    <dbReference type="NCBI Taxonomy" id="34691"/>
    <lineage>
        <taxon>Eukaryota</taxon>
        <taxon>Metazoa</taxon>
        <taxon>Ecdysozoa</taxon>
        <taxon>Arthropoda</taxon>
        <taxon>Hexapoda</taxon>
        <taxon>Insecta</taxon>
        <taxon>Pterygota</taxon>
        <taxon>Neoptera</taxon>
        <taxon>Endopterygota</taxon>
        <taxon>Diptera</taxon>
        <taxon>Nematocera</taxon>
        <taxon>Culicoidea</taxon>
        <taxon>Culicidae</taxon>
        <taxon>Anophelinae</taxon>
        <taxon>Anopheles</taxon>
    </lineage>
</organism>
<keyword evidence="1" id="KW-1133">Transmembrane helix</keyword>
<evidence type="ECO:0000313" key="2">
    <source>
        <dbReference type="EnsemblMetazoa" id="AQUA014976-PA"/>
    </source>
</evidence>
<accession>A0A182XT25</accession>